<name>A0ACC2LJM1_PERAE</name>
<comment type="caution">
    <text evidence="1">The sequence shown here is derived from an EMBL/GenBank/DDBJ whole genome shotgun (WGS) entry which is preliminary data.</text>
</comment>
<gene>
    <name evidence="1" type="ORF">MRB53_026664</name>
</gene>
<keyword evidence="2" id="KW-1185">Reference proteome</keyword>
<proteinExistence type="predicted"/>
<evidence type="ECO:0000313" key="2">
    <source>
        <dbReference type="Proteomes" id="UP001234297"/>
    </source>
</evidence>
<evidence type="ECO:0000313" key="1">
    <source>
        <dbReference type="EMBL" id="KAJ8633328.1"/>
    </source>
</evidence>
<sequence length="128" mass="14395">MASTAPISSSTPTIQTINIQHLISVKLDRHNYLLWHMPLLKGYELEGYVDGSLSCPPRILPTDKTDAEHLVINPAYTAWQKQDQVLLGWLFSTLSETTLAQVVGLSTSRDVWLALENQYASRSRARLM</sequence>
<dbReference type="EMBL" id="CM056816">
    <property type="protein sequence ID" value="KAJ8633328.1"/>
    <property type="molecule type" value="Genomic_DNA"/>
</dbReference>
<accession>A0ACC2LJM1</accession>
<protein>
    <submittedName>
        <fullName evidence="1">Uncharacterized protein</fullName>
    </submittedName>
</protein>
<dbReference type="Proteomes" id="UP001234297">
    <property type="component" value="Chromosome 8"/>
</dbReference>
<reference evidence="1 2" key="1">
    <citation type="journal article" date="2022" name="Hortic Res">
        <title>A haplotype resolved chromosomal level avocado genome allows analysis of novel avocado genes.</title>
        <authorList>
            <person name="Nath O."/>
            <person name="Fletcher S.J."/>
            <person name="Hayward A."/>
            <person name="Shaw L.M."/>
            <person name="Masouleh A.K."/>
            <person name="Furtado A."/>
            <person name="Henry R.J."/>
            <person name="Mitter N."/>
        </authorList>
    </citation>
    <scope>NUCLEOTIDE SEQUENCE [LARGE SCALE GENOMIC DNA]</scope>
    <source>
        <strain evidence="2">cv. Hass</strain>
    </source>
</reference>
<organism evidence="1 2">
    <name type="scientific">Persea americana</name>
    <name type="common">Avocado</name>
    <dbReference type="NCBI Taxonomy" id="3435"/>
    <lineage>
        <taxon>Eukaryota</taxon>
        <taxon>Viridiplantae</taxon>
        <taxon>Streptophyta</taxon>
        <taxon>Embryophyta</taxon>
        <taxon>Tracheophyta</taxon>
        <taxon>Spermatophyta</taxon>
        <taxon>Magnoliopsida</taxon>
        <taxon>Magnoliidae</taxon>
        <taxon>Laurales</taxon>
        <taxon>Lauraceae</taxon>
        <taxon>Persea</taxon>
    </lineage>
</organism>